<dbReference type="EMBL" id="OAOP01000006">
    <property type="protein sequence ID" value="SNX72549.1"/>
    <property type="molecule type" value="Genomic_DNA"/>
</dbReference>
<dbReference type="Proteomes" id="UP000219546">
    <property type="component" value="Unassembled WGS sequence"/>
</dbReference>
<evidence type="ECO:0000313" key="1">
    <source>
        <dbReference type="EMBL" id="SNX72549.1"/>
    </source>
</evidence>
<gene>
    <name evidence="1" type="ORF">SAMN05877753_106107</name>
</gene>
<organism evidence="1 2">
    <name type="scientific">Bacillus oleivorans</name>
    <dbReference type="NCBI Taxonomy" id="1448271"/>
    <lineage>
        <taxon>Bacteria</taxon>
        <taxon>Bacillati</taxon>
        <taxon>Bacillota</taxon>
        <taxon>Bacilli</taxon>
        <taxon>Bacillales</taxon>
        <taxon>Bacillaceae</taxon>
        <taxon>Bacillus</taxon>
    </lineage>
</organism>
<reference evidence="1 2" key="1">
    <citation type="submission" date="2017-08" db="EMBL/GenBank/DDBJ databases">
        <authorList>
            <person name="de Groot N.N."/>
        </authorList>
    </citation>
    <scope>NUCLEOTIDE SEQUENCE [LARGE SCALE GENOMIC DNA]</scope>
    <source>
        <strain evidence="1 2">JC228</strain>
    </source>
</reference>
<name>A0A285CYD5_9BACI</name>
<accession>A0A285CYD5</accession>
<keyword evidence="2" id="KW-1185">Reference proteome</keyword>
<sequence>MNLTDFISKGSLKSVLPEKREQQNVYGVPEHVFFADEGDEIQLLLFTPVE</sequence>
<protein>
    <submittedName>
        <fullName evidence="1">Uncharacterized protein</fullName>
    </submittedName>
</protein>
<evidence type="ECO:0000313" key="2">
    <source>
        <dbReference type="Proteomes" id="UP000219546"/>
    </source>
</evidence>
<proteinExistence type="predicted"/>
<dbReference type="AlphaFoldDB" id="A0A285CYD5"/>